<dbReference type="RefSeq" id="WP_188376263.1">
    <property type="nucleotide sequence ID" value="NZ_BMEL01000001.1"/>
</dbReference>
<comment type="caution">
    <text evidence="1">The sequence shown here is derived from an EMBL/GenBank/DDBJ whole genome shotgun (WGS) entry which is preliminary data.</text>
</comment>
<dbReference type="Proteomes" id="UP000660110">
    <property type="component" value="Unassembled WGS sequence"/>
</dbReference>
<sequence length="66" mass="7854">MNNQRISSLQEDMRTPLLLGDLKDEHINHWHNELEDEYKNLQHKLEHGLNQPCKIVTIAVYTFIDL</sequence>
<reference evidence="1" key="2">
    <citation type="submission" date="2020-09" db="EMBL/GenBank/DDBJ databases">
        <authorList>
            <person name="Sun Q."/>
            <person name="Zhou Y."/>
        </authorList>
    </citation>
    <scope>NUCLEOTIDE SEQUENCE</scope>
    <source>
        <strain evidence="1">CGMCC 1.12153</strain>
    </source>
</reference>
<name>A0A917EVL1_HALAA</name>
<keyword evidence="2" id="KW-1185">Reference proteome</keyword>
<evidence type="ECO:0000313" key="2">
    <source>
        <dbReference type="Proteomes" id="UP000660110"/>
    </source>
</evidence>
<dbReference type="EMBL" id="BMEL01000001">
    <property type="protein sequence ID" value="GGF12527.1"/>
    <property type="molecule type" value="Genomic_DNA"/>
</dbReference>
<gene>
    <name evidence="1" type="ORF">GCM10010954_09040</name>
</gene>
<dbReference type="AlphaFoldDB" id="A0A917EVL1"/>
<protein>
    <submittedName>
        <fullName evidence="1">Uncharacterized protein</fullName>
    </submittedName>
</protein>
<reference evidence="1" key="1">
    <citation type="journal article" date="2014" name="Int. J. Syst. Evol. Microbiol.">
        <title>Complete genome sequence of Corynebacterium casei LMG S-19264T (=DSM 44701T), isolated from a smear-ripened cheese.</title>
        <authorList>
            <consortium name="US DOE Joint Genome Institute (JGI-PGF)"/>
            <person name="Walter F."/>
            <person name="Albersmeier A."/>
            <person name="Kalinowski J."/>
            <person name="Ruckert C."/>
        </authorList>
    </citation>
    <scope>NUCLEOTIDE SEQUENCE</scope>
    <source>
        <strain evidence="1">CGMCC 1.12153</strain>
    </source>
</reference>
<organism evidence="1 2">
    <name type="scientific">Halobacillus andaensis</name>
    <dbReference type="NCBI Taxonomy" id="1176239"/>
    <lineage>
        <taxon>Bacteria</taxon>
        <taxon>Bacillati</taxon>
        <taxon>Bacillota</taxon>
        <taxon>Bacilli</taxon>
        <taxon>Bacillales</taxon>
        <taxon>Bacillaceae</taxon>
        <taxon>Halobacillus</taxon>
    </lineage>
</organism>
<proteinExistence type="predicted"/>
<evidence type="ECO:0000313" key="1">
    <source>
        <dbReference type="EMBL" id="GGF12527.1"/>
    </source>
</evidence>
<accession>A0A917EVL1</accession>